<evidence type="ECO:0000256" key="7">
    <source>
        <dbReference type="ARBA" id="ARBA00022840"/>
    </source>
</evidence>
<gene>
    <name evidence="12" type="ORF">NE237_007998</name>
</gene>
<dbReference type="InterPro" id="IPR051348">
    <property type="entry name" value="U-box_ubiquitin_ligases"/>
</dbReference>
<evidence type="ECO:0000256" key="2">
    <source>
        <dbReference type="ARBA" id="ARBA00012483"/>
    </source>
</evidence>
<keyword evidence="13" id="KW-1185">Reference proteome</keyword>
<dbReference type="InterPro" id="IPR014729">
    <property type="entry name" value="Rossmann-like_a/b/a_fold"/>
</dbReference>
<feature type="region of interest" description="Disordered" evidence="10">
    <location>
        <begin position="214"/>
        <end position="257"/>
    </location>
</feature>
<dbReference type="SMART" id="SM00220">
    <property type="entry name" value="S_TKc"/>
    <property type="match status" value="1"/>
</dbReference>
<evidence type="ECO:0000256" key="1">
    <source>
        <dbReference type="ARBA" id="ARBA00000900"/>
    </source>
</evidence>
<protein>
    <recommendedName>
        <fullName evidence="2">RING-type E3 ubiquitin transferase</fullName>
        <ecNumber evidence="2">2.3.2.27</ecNumber>
    </recommendedName>
</protein>
<evidence type="ECO:0000313" key="12">
    <source>
        <dbReference type="EMBL" id="KAJ4974824.1"/>
    </source>
</evidence>
<dbReference type="InterPro" id="IPR017441">
    <property type="entry name" value="Protein_kinase_ATP_BS"/>
</dbReference>
<keyword evidence="7 8" id="KW-0067">ATP-binding</keyword>
<dbReference type="EMBL" id="JAMYWD010000004">
    <property type="protein sequence ID" value="KAJ4974824.1"/>
    <property type="molecule type" value="Genomic_DNA"/>
</dbReference>
<evidence type="ECO:0000256" key="6">
    <source>
        <dbReference type="ARBA" id="ARBA00022786"/>
    </source>
</evidence>
<evidence type="ECO:0000256" key="9">
    <source>
        <dbReference type="SAM" id="Coils"/>
    </source>
</evidence>
<dbReference type="CDD" id="cd01989">
    <property type="entry name" value="USP_STK_Ubox_N"/>
    <property type="match status" value="1"/>
</dbReference>
<keyword evidence="3" id="KW-0808">Transferase</keyword>
<dbReference type="Gene3D" id="1.10.510.10">
    <property type="entry name" value="Transferase(Phosphotransferase) domain 1"/>
    <property type="match status" value="1"/>
</dbReference>
<feature type="compositionally biased region" description="Basic and acidic residues" evidence="10">
    <location>
        <begin position="225"/>
        <end position="238"/>
    </location>
</feature>
<proteinExistence type="predicted"/>
<dbReference type="SUPFAM" id="SSF56112">
    <property type="entry name" value="Protein kinase-like (PK-like)"/>
    <property type="match status" value="1"/>
</dbReference>
<dbReference type="InterPro" id="IPR000719">
    <property type="entry name" value="Prot_kinase_dom"/>
</dbReference>
<dbReference type="OrthoDB" id="1668230at2759"/>
<evidence type="ECO:0000313" key="13">
    <source>
        <dbReference type="Proteomes" id="UP001141806"/>
    </source>
</evidence>
<dbReference type="GO" id="GO:0004672">
    <property type="term" value="F:protein kinase activity"/>
    <property type="evidence" value="ECO:0007669"/>
    <property type="project" value="InterPro"/>
</dbReference>
<feature type="compositionally biased region" description="Polar residues" evidence="10">
    <location>
        <begin position="214"/>
        <end position="224"/>
    </location>
</feature>
<dbReference type="GO" id="GO:0061630">
    <property type="term" value="F:ubiquitin protein ligase activity"/>
    <property type="evidence" value="ECO:0007669"/>
    <property type="project" value="UniProtKB-EC"/>
</dbReference>
<dbReference type="Gene3D" id="3.30.200.20">
    <property type="entry name" value="Phosphorylase Kinase, domain 1"/>
    <property type="match status" value="1"/>
</dbReference>
<dbReference type="PROSITE" id="PS00107">
    <property type="entry name" value="PROTEIN_KINASE_ATP"/>
    <property type="match status" value="1"/>
</dbReference>
<evidence type="ECO:0000256" key="5">
    <source>
        <dbReference type="ARBA" id="ARBA00022777"/>
    </source>
</evidence>
<name>A0A9Q0KQK0_9MAGN</name>
<organism evidence="12 13">
    <name type="scientific">Protea cynaroides</name>
    <dbReference type="NCBI Taxonomy" id="273540"/>
    <lineage>
        <taxon>Eukaryota</taxon>
        <taxon>Viridiplantae</taxon>
        <taxon>Streptophyta</taxon>
        <taxon>Embryophyta</taxon>
        <taxon>Tracheophyta</taxon>
        <taxon>Spermatophyta</taxon>
        <taxon>Magnoliopsida</taxon>
        <taxon>Proteales</taxon>
        <taxon>Proteaceae</taxon>
        <taxon>Protea</taxon>
    </lineage>
</organism>
<dbReference type="InterPro" id="IPR008271">
    <property type="entry name" value="Ser/Thr_kinase_AS"/>
</dbReference>
<evidence type="ECO:0000256" key="4">
    <source>
        <dbReference type="ARBA" id="ARBA00022741"/>
    </source>
</evidence>
<dbReference type="PANTHER" id="PTHR45647">
    <property type="entry name" value="OS02G0152300 PROTEIN"/>
    <property type="match status" value="1"/>
</dbReference>
<feature type="binding site" evidence="8">
    <location>
        <position position="380"/>
    </location>
    <ligand>
        <name>ATP</name>
        <dbReference type="ChEBI" id="CHEBI:30616"/>
    </ligand>
</feature>
<dbReference type="Proteomes" id="UP001141806">
    <property type="component" value="Unassembled WGS sequence"/>
</dbReference>
<dbReference type="PROSITE" id="PS50011">
    <property type="entry name" value="PROTEIN_KINASE_DOM"/>
    <property type="match status" value="1"/>
</dbReference>
<evidence type="ECO:0000256" key="3">
    <source>
        <dbReference type="ARBA" id="ARBA00022679"/>
    </source>
</evidence>
<dbReference type="AlphaFoldDB" id="A0A9Q0KQK0"/>
<keyword evidence="5" id="KW-0418">Kinase</keyword>
<keyword evidence="9" id="KW-0175">Coiled coil</keyword>
<evidence type="ECO:0000256" key="8">
    <source>
        <dbReference type="PROSITE-ProRule" id="PRU10141"/>
    </source>
</evidence>
<sequence>MNTGVDIREGSPLLEEEKIFVAVGNVIEENSATLLWAMKKFWRKNICILHVHQPTKNFGVLGANFGGGIVDERLVTAHQEMERRKILGILKDYCDICAAASVSAEKIYIEMNNIEKGIVELILQHGITKLIMGAAADKRYSKNMAKIKSKKAKFVYQNAPNSCHIWFVCKRELVCQRQPIVTRGSLFHNGENSIIRATSFSSLSSSSSNWTASLQTPRSYSQRSDGSRHSIRSDEETGRLSLGDSSPANESWKAKEPKNFKSQLDQIKQKPPVVVDQKLKLESQIADFDRMVAELIEKKVLSATQQLVAIQKEIDQLQKLRTEREKEFASLQAPQQYFSVFSAIEIESATWSFDPSMKIGEGGFGNVYKGILRQTPVAVKRYHPHKLAGQSSSDIQVEVNILSRVRHQNLVTLIGVCHEASSLVLEYLPNGSLEDRLTYKDGTLPLPWKTRMRIAKEICSALIFLHRNEPQIVHGDLKPSNILLDCNFVSKLCDFGIANFITRDDEYSTYTTTLFCMTDPKGTIAYIDPEFFATGVLTTKADVYSFGVVLLQLLTGKPAIRLPMKVQIALDQGTLNDMLDSSAGDWPLDQAKKLAQMALRCCEVSRKNRPNLEFEVWRQLLLLDVDF</sequence>
<feature type="coiled-coil region" evidence="9">
    <location>
        <begin position="278"/>
        <end position="327"/>
    </location>
</feature>
<accession>A0A9Q0KQK0</accession>
<keyword evidence="4 8" id="KW-0547">Nucleotide-binding</keyword>
<dbReference type="InterPro" id="IPR011009">
    <property type="entry name" value="Kinase-like_dom_sf"/>
</dbReference>
<dbReference type="Pfam" id="PF00069">
    <property type="entry name" value="Pkinase"/>
    <property type="match status" value="1"/>
</dbReference>
<dbReference type="EC" id="2.3.2.27" evidence="2"/>
<feature type="domain" description="Protein kinase" evidence="11">
    <location>
        <begin position="353"/>
        <end position="621"/>
    </location>
</feature>
<evidence type="ECO:0000256" key="10">
    <source>
        <dbReference type="SAM" id="MobiDB-lite"/>
    </source>
</evidence>
<comment type="caution">
    <text evidence="12">The sequence shown here is derived from an EMBL/GenBank/DDBJ whole genome shotgun (WGS) entry which is preliminary data.</text>
</comment>
<dbReference type="Gene3D" id="3.40.50.620">
    <property type="entry name" value="HUPs"/>
    <property type="match status" value="1"/>
</dbReference>
<dbReference type="PANTHER" id="PTHR45647:SF100">
    <property type="entry name" value="U-BOX DOMAIN-CONTAINING PROTEIN 33"/>
    <property type="match status" value="1"/>
</dbReference>
<comment type="catalytic activity">
    <reaction evidence="1">
        <text>S-ubiquitinyl-[E2 ubiquitin-conjugating enzyme]-L-cysteine + [acceptor protein]-L-lysine = [E2 ubiquitin-conjugating enzyme]-L-cysteine + N(6)-ubiquitinyl-[acceptor protein]-L-lysine.</text>
        <dbReference type="EC" id="2.3.2.27"/>
    </reaction>
</comment>
<evidence type="ECO:0000259" key="11">
    <source>
        <dbReference type="PROSITE" id="PS50011"/>
    </source>
</evidence>
<dbReference type="GO" id="GO:0005524">
    <property type="term" value="F:ATP binding"/>
    <property type="evidence" value="ECO:0007669"/>
    <property type="project" value="UniProtKB-UniRule"/>
</dbReference>
<keyword evidence="6" id="KW-0833">Ubl conjugation pathway</keyword>
<dbReference type="PROSITE" id="PS00108">
    <property type="entry name" value="PROTEIN_KINASE_ST"/>
    <property type="match status" value="1"/>
</dbReference>
<reference evidence="12" key="1">
    <citation type="journal article" date="2023" name="Plant J.">
        <title>The genome of the king protea, Protea cynaroides.</title>
        <authorList>
            <person name="Chang J."/>
            <person name="Duong T.A."/>
            <person name="Schoeman C."/>
            <person name="Ma X."/>
            <person name="Roodt D."/>
            <person name="Barker N."/>
            <person name="Li Z."/>
            <person name="Van de Peer Y."/>
            <person name="Mizrachi E."/>
        </authorList>
    </citation>
    <scope>NUCLEOTIDE SEQUENCE</scope>
    <source>
        <tissue evidence="12">Young leaves</tissue>
    </source>
</reference>